<feature type="region of interest" description="Disordered" evidence="1">
    <location>
        <begin position="1"/>
        <end position="27"/>
    </location>
</feature>
<reference evidence="2 3" key="1">
    <citation type="journal article" date="2019" name="Int. J. Syst. Evol. Microbiol.">
        <title>The Global Catalogue of Microorganisms (GCM) 10K type strain sequencing project: providing services to taxonomists for standard genome sequencing and annotation.</title>
        <authorList>
            <consortium name="The Broad Institute Genomics Platform"/>
            <consortium name="The Broad Institute Genome Sequencing Center for Infectious Disease"/>
            <person name="Wu L."/>
            <person name="Ma J."/>
        </authorList>
    </citation>
    <scope>NUCLEOTIDE SEQUENCE [LARGE SCALE GENOMIC DNA]</scope>
    <source>
        <strain evidence="2 3">DT92</strain>
    </source>
</reference>
<sequence>MSDDPGGVTGAPVDESTDPAAPDEPDRIAVGDLRVVVDADATVDGEPLRIRSRDGRVEVHADRLAALRSFAGLRAALPSRRTPPSTASRSACTSAASRWPASTRACRRARSRAPSASRP</sequence>
<dbReference type="Proteomes" id="UP001596368">
    <property type="component" value="Unassembled WGS sequence"/>
</dbReference>
<feature type="compositionally biased region" description="Low complexity" evidence="1">
    <location>
        <begin position="78"/>
        <end position="104"/>
    </location>
</feature>
<accession>A0ABD5XU98</accession>
<dbReference type="GeneID" id="81120784"/>
<proteinExistence type="predicted"/>
<dbReference type="AlphaFoldDB" id="A0ABD5XU98"/>
<feature type="region of interest" description="Disordered" evidence="1">
    <location>
        <begin position="78"/>
        <end position="119"/>
    </location>
</feature>
<name>A0ABD5XU98_9EURY</name>
<evidence type="ECO:0000256" key="1">
    <source>
        <dbReference type="SAM" id="MobiDB-lite"/>
    </source>
</evidence>
<dbReference type="EMBL" id="JBHSZG010000001">
    <property type="protein sequence ID" value="MFC7137225.1"/>
    <property type="molecule type" value="Genomic_DNA"/>
</dbReference>
<organism evidence="2 3">
    <name type="scientific">Halobaculum litoreum</name>
    <dbReference type="NCBI Taxonomy" id="3031998"/>
    <lineage>
        <taxon>Archaea</taxon>
        <taxon>Methanobacteriati</taxon>
        <taxon>Methanobacteriota</taxon>
        <taxon>Stenosarchaea group</taxon>
        <taxon>Halobacteria</taxon>
        <taxon>Halobacteriales</taxon>
        <taxon>Haloferacaceae</taxon>
        <taxon>Halobaculum</taxon>
    </lineage>
</organism>
<evidence type="ECO:0000313" key="2">
    <source>
        <dbReference type="EMBL" id="MFC7137225.1"/>
    </source>
</evidence>
<protein>
    <submittedName>
        <fullName evidence="2">Uncharacterized protein</fullName>
    </submittedName>
</protein>
<keyword evidence="3" id="KW-1185">Reference proteome</keyword>
<comment type="caution">
    <text evidence="2">The sequence shown here is derived from an EMBL/GenBank/DDBJ whole genome shotgun (WGS) entry which is preliminary data.</text>
</comment>
<evidence type="ECO:0000313" key="3">
    <source>
        <dbReference type="Proteomes" id="UP001596368"/>
    </source>
</evidence>
<dbReference type="RefSeq" id="WP_284013642.1">
    <property type="nucleotide sequence ID" value="NZ_CP126156.1"/>
</dbReference>
<gene>
    <name evidence="2" type="ORF">ACFQRB_13810</name>
</gene>